<dbReference type="EMBL" id="CACVBM020001496">
    <property type="protein sequence ID" value="CAA7052470.1"/>
    <property type="molecule type" value="Genomic_DNA"/>
</dbReference>
<reference evidence="11" key="1">
    <citation type="submission" date="2020-01" db="EMBL/GenBank/DDBJ databases">
        <authorList>
            <person name="Mishra B."/>
        </authorList>
    </citation>
    <scope>NUCLEOTIDE SEQUENCE [LARGE SCALE GENOMIC DNA]</scope>
</reference>
<dbReference type="PANTHER" id="PTHR48007:SF38">
    <property type="entry name" value="LEUCINE-RICH REPEAT PROTEIN KINASE FAMILY PROTEIN"/>
    <property type="match status" value="1"/>
</dbReference>
<feature type="transmembrane region" description="Helical" evidence="8">
    <location>
        <begin position="254"/>
        <end position="274"/>
    </location>
</feature>
<dbReference type="SUPFAM" id="SSF52058">
    <property type="entry name" value="L domain-like"/>
    <property type="match status" value="1"/>
</dbReference>
<proteinExistence type="predicted"/>
<dbReference type="Gene3D" id="3.30.200.20">
    <property type="entry name" value="Phosphorylase Kinase, domain 1"/>
    <property type="match status" value="1"/>
</dbReference>
<keyword evidence="9" id="KW-0732">Signal</keyword>
<keyword evidence="4" id="KW-0677">Repeat</keyword>
<keyword evidence="5 8" id="KW-1133">Transmembrane helix</keyword>
<dbReference type="GO" id="GO:0016020">
    <property type="term" value="C:membrane"/>
    <property type="evidence" value="ECO:0007669"/>
    <property type="project" value="UniProtKB-SubCell"/>
</dbReference>
<dbReference type="Pfam" id="PF08263">
    <property type="entry name" value="LRRNT_2"/>
    <property type="match status" value="1"/>
</dbReference>
<dbReference type="InterPro" id="IPR011009">
    <property type="entry name" value="Kinase-like_dom_sf"/>
</dbReference>
<gene>
    <name evidence="11" type="ORF">MERR_LOCUS39705</name>
</gene>
<feature type="signal peptide" evidence="9">
    <location>
        <begin position="1"/>
        <end position="22"/>
    </location>
</feature>
<dbReference type="Proteomes" id="UP000467841">
    <property type="component" value="Unassembled WGS sequence"/>
</dbReference>
<evidence type="ECO:0000313" key="12">
    <source>
        <dbReference type="Proteomes" id="UP000467841"/>
    </source>
</evidence>
<feature type="domain" description="Protein kinase" evidence="10">
    <location>
        <begin position="364"/>
        <end position="640"/>
    </location>
</feature>
<dbReference type="Gene3D" id="1.10.510.10">
    <property type="entry name" value="Transferase(Phosphotransferase) domain 1"/>
    <property type="match status" value="1"/>
</dbReference>
<evidence type="ECO:0000256" key="8">
    <source>
        <dbReference type="SAM" id="Phobius"/>
    </source>
</evidence>
<evidence type="ECO:0000256" key="2">
    <source>
        <dbReference type="ARBA" id="ARBA00022614"/>
    </source>
</evidence>
<evidence type="ECO:0000256" key="7">
    <source>
        <dbReference type="SAM" id="MobiDB-lite"/>
    </source>
</evidence>
<dbReference type="InterPro" id="IPR001245">
    <property type="entry name" value="Ser-Thr/Tyr_kinase_cat_dom"/>
</dbReference>
<evidence type="ECO:0000256" key="1">
    <source>
        <dbReference type="ARBA" id="ARBA00004370"/>
    </source>
</evidence>
<dbReference type="InterPro" id="IPR001611">
    <property type="entry name" value="Leu-rich_rpt"/>
</dbReference>
<protein>
    <recommendedName>
        <fullName evidence="10">Protein kinase domain-containing protein</fullName>
    </recommendedName>
</protein>
<evidence type="ECO:0000256" key="4">
    <source>
        <dbReference type="ARBA" id="ARBA00022737"/>
    </source>
</evidence>
<dbReference type="Pfam" id="PF07714">
    <property type="entry name" value="PK_Tyr_Ser-Thr"/>
    <property type="match status" value="1"/>
</dbReference>
<dbReference type="PROSITE" id="PS50011">
    <property type="entry name" value="PROTEIN_KINASE_DOM"/>
    <property type="match status" value="1"/>
</dbReference>
<comment type="subcellular location">
    <subcellularLocation>
        <location evidence="1">Membrane</location>
    </subcellularLocation>
</comment>
<dbReference type="AlphaFoldDB" id="A0A6D2KTN5"/>
<dbReference type="SUPFAM" id="SSF56112">
    <property type="entry name" value="Protein kinase-like (PK-like)"/>
    <property type="match status" value="1"/>
</dbReference>
<dbReference type="Pfam" id="PF00560">
    <property type="entry name" value="LRR_1"/>
    <property type="match status" value="2"/>
</dbReference>
<keyword evidence="12" id="KW-1185">Reference proteome</keyword>
<sequence length="653" mass="71759">MAVAWLISRLFLLSLTVHHANSITETESLLKFKQSLTNTKPLDDSWTPDSQPCGETTTQRWIGILCNKNSVFGLQIEQMNLSGNIDVTPLTDLSGLRTISIMNNSFSGIIPEFNRLTALRSIYLSGNRFSGKIPSDYFSTMVWLKKAWLSNNEFSGLIPVSLATTLPNLMELRLENNRFIGIIPNFTQRTLVDVDLSNNRLTGEIPPDLEKFDVKKFAGNPDLCGAKMGIICTKPTKASIAIEGPMKDANNSKYYIAFGTLGVLFIVIIISLVFKKKKKKKQKKTSRRSSEQDSNDDQQIQITVDGSRSGGSGKSKKSRSGELSDKSPGVSGTTDLVMVNKEKGVFCLSDLMKAAAHVLGNSGGGNSRPSSSGGVGSAYKAVIASGVAVVVKRVTVMNQVSVDVFDKEVRKLGSLRHKNILTPLAYHFRRDEKLLVFEFVPNLSLLHRLHSDHGEESQLDWPSRFKIIQGIARGMLYLHRELEFLSLPHGNLKTSNIFLGDDGEPLVSEFGLQRLINPDAQFQSLVAYKSPEAERDGSVSAKSDVFCFGVVVLEILTGKYPSQYAGLDRAGGANLVEWIGSAVEQGGWMDLLHPTVVSAAADDKTSSDEIENVLRIGVRCTGEDPDRRPSMNEVIDELTLEDSSNDDFITIET</sequence>
<evidence type="ECO:0000256" key="3">
    <source>
        <dbReference type="ARBA" id="ARBA00022692"/>
    </source>
</evidence>
<comment type="caution">
    <text evidence="11">The sequence shown here is derived from an EMBL/GenBank/DDBJ whole genome shotgun (WGS) entry which is preliminary data.</text>
</comment>
<organism evidence="11 12">
    <name type="scientific">Microthlaspi erraticum</name>
    <dbReference type="NCBI Taxonomy" id="1685480"/>
    <lineage>
        <taxon>Eukaryota</taxon>
        <taxon>Viridiplantae</taxon>
        <taxon>Streptophyta</taxon>
        <taxon>Embryophyta</taxon>
        <taxon>Tracheophyta</taxon>
        <taxon>Spermatophyta</taxon>
        <taxon>Magnoliopsida</taxon>
        <taxon>eudicotyledons</taxon>
        <taxon>Gunneridae</taxon>
        <taxon>Pentapetalae</taxon>
        <taxon>rosids</taxon>
        <taxon>malvids</taxon>
        <taxon>Brassicales</taxon>
        <taxon>Brassicaceae</taxon>
        <taxon>Coluteocarpeae</taxon>
        <taxon>Microthlaspi</taxon>
    </lineage>
</organism>
<evidence type="ECO:0000256" key="9">
    <source>
        <dbReference type="SAM" id="SignalP"/>
    </source>
</evidence>
<evidence type="ECO:0000256" key="5">
    <source>
        <dbReference type="ARBA" id="ARBA00022989"/>
    </source>
</evidence>
<keyword evidence="2" id="KW-0433">Leucine-rich repeat</keyword>
<dbReference type="InterPro" id="IPR013210">
    <property type="entry name" value="LRR_N_plant-typ"/>
</dbReference>
<dbReference type="OrthoDB" id="418615at2759"/>
<dbReference type="GO" id="GO:0005524">
    <property type="term" value="F:ATP binding"/>
    <property type="evidence" value="ECO:0007669"/>
    <property type="project" value="InterPro"/>
</dbReference>
<dbReference type="InterPro" id="IPR032675">
    <property type="entry name" value="LRR_dom_sf"/>
</dbReference>
<evidence type="ECO:0000256" key="6">
    <source>
        <dbReference type="ARBA" id="ARBA00023136"/>
    </source>
</evidence>
<feature type="region of interest" description="Disordered" evidence="7">
    <location>
        <begin position="280"/>
        <end position="330"/>
    </location>
</feature>
<evidence type="ECO:0000259" key="10">
    <source>
        <dbReference type="PROSITE" id="PS50011"/>
    </source>
</evidence>
<accession>A0A6D2KTN5</accession>
<name>A0A6D2KTN5_9BRAS</name>
<dbReference type="CDD" id="cd14066">
    <property type="entry name" value="STKc_IRAK"/>
    <property type="match status" value="1"/>
</dbReference>
<feature type="chain" id="PRO_5025402210" description="Protein kinase domain-containing protein" evidence="9">
    <location>
        <begin position="23"/>
        <end position="653"/>
    </location>
</feature>
<keyword evidence="3 8" id="KW-0812">Transmembrane</keyword>
<dbReference type="InterPro" id="IPR000719">
    <property type="entry name" value="Prot_kinase_dom"/>
</dbReference>
<evidence type="ECO:0000313" key="11">
    <source>
        <dbReference type="EMBL" id="CAA7052470.1"/>
    </source>
</evidence>
<dbReference type="PANTHER" id="PTHR48007">
    <property type="entry name" value="LEUCINE-RICH REPEAT RECEPTOR-LIKE PROTEIN KINASE PXC1"/>
    <property type="match status" value="1"/>
</dbReference>
<dbReference type="Gene3D" id="3.80.10.10">
    <property type="entry name" value="Ribonuclease Inhibitor"/>
    <property type="match status" value="2"/>
</dbReference>
<keyword evidence="6 8" id="KW-0472">Membrane</keyword>
<dbReference type="GO" id="GO:0004672">
    <property type="term" value="F:protein kinase activity"/>
    <property type="evidence" value="ECO:0007669"/>
    <property type="project" value="InterPro"/>
</dbReference>
<dbReference type="InterPro" id="IPR046959">
    <property type="entry name" value="PRK1-6/SRF4-like"/>
</dbReference>